<dbReference type="Proteomes" id="UP000546162">
    <property type="component" value="Unassembled WGS sequence"/>
</dbReference>
<evidence type="ECO:0000256" key="6">
    <source>
        <dbReference type="ARBA" id="ARBA00022777"/>
    </source>
</evidence>
<keyword evidence="8" id="KW-0472">Membrane</keyword>
<keyword evidence="6" id="KW-0418">Kinase</keyword>
<keyword evidence="10" id="KW-0175">Coiled coil</keyword>
<dbReference type="SUPFAM" id="SSF55785">
    <property type="entry name" value="PYP-like sensor domain (PAS domain)"/>
    <property type="match status" value="1"/>
</dbReference>
<comment type="caution">
    <text evidence="12">The sequence shown here is derived from an EMBL/GenBank/DDBJ whole genome shotgun (WGS) entry which is preliminary data.</text>
</comment>
<dbReference type="InterPro" id="IPR036097">
    <property type="entry name" value="HisK_dim/P_sf"/>
</dbReference>
<sequence>MGLVTGLDEREQRRLAALHEYRLLDSPAGDELEAVVRVAATVAGVPTATLNLIDENRQCQLTTVGFEGGDSARSDSMCAIRFETGEFTYLPDASLDPTFQVNPWVTGLYANVRLYASAPLITPDGYALGSLCVFHDRPGTLTGEQIARLKDLAQVIVALFERRRQARLNGEIAAIAEARQRWTDTLLDTIDVAVVACDQAGRLTLFNRAAREWHGLDADPAVDPSHFADRYALFDSDGVTPLPPDRIPLLRALREGTVSHVEIIIRPGNGDPRHVSVNGRALIAPDGTPLGAVIAMNDVTTDRAQQRVIEQARSELAAANEELRRSNTDLTNFAGAVSHDLVAPLGAVGGYLELLEDEVEGQPRAWVDAASRAVTRMRDLISSLLGYARAGSAPVRWMTADLGDVFASVVADLGAEIKSAEAEVTTQGPLPSVSCDPVLARQLLQNLIANAIKYRHPDRPPRVRVSARHEGSCWAITVADNGLGIPPEQRQRVFDMFTRLDGTKASGHGIGLSSCLRIVDRHGGTIRVADNDGGGTRVIFTLPDQPA</sequence>
<comment type="subcellular location">
    <subcellularLocation>
        <location evidence="2">Cell membrane</location>
    </subcellularLocation>
</comment>
<feature type="coiled-coil region" evidence="10">
    <location>
        <begin position="302"/>
        <end position="329"/>
    </location>
</feature>
<dbReference type="EC" id="2.7.13.3" evidence="3"/>
<dbReference type="InterPro" id="IPR013656">
    <property type="entry name" value="PAS_4"/>
</dbReference>
<keyword evidence="13" id="KW-1185">Reference proteome</keyword>
<keyword evidence="5" id="KW-0808">Transferase</keyword>
<evidence type="ECO:0000313" key="13">
    <source>
        <dbReference type="Proteomes" id="UP000546162"/>
    </source>
</evidence>
<evidence type="ECO:0000313" key="12">
    <source>
        <dbReference type="EMBL" id="MBB4740416.1"/>
    </source>
</evidence>
<accession>A0A7W7M851</accession>
<dbReference type="SUPFAM" id="SSF55781">
    <property type="entry name" value="GAF domain-like"/>
    <property type="match status" value="1"/>
</dbReference>
<dbReference type="InterPro" id="IPR003594">
    <property type="entry name" value="HATPase_dom"/>
</dbReference>
<dbReference type="Gene3D" id="3.30.565.10">
    <property type="entry name" value="Histidine kinase-like ATPase, C-terminal domain"/>
    <property type="match status" value="1"/>
</dbReference>
<dbReference type="PANTHER" id="PTHR42878:SF15">
    <property type="entry name" value="BACTERIOPHYTOCHROME"/>
    <property type="match status" value="1"/>
</dbReference>
<evidence type="ECO:0000256" key="2">
    <source>
        <dbReference type="ARBA" id="ARBA00004236"/>
    </source>
</evidence>
<dbReference type="Pfam" id="PF02518">
    <property type="entry name" value="HATPase_c"/>
    <property type="match status" value="1"/>
</dbReference>
<name>A0A7W7M851_9ACTN</name>
<dbReference type="InterPro" id="IPR000014">
    <property type="entry name" value="PAS"/>
</dbReference>
<dbReference type="InterPro" id="IPR035965">
    <property type="entry name" value="PAS-like_dom_sf"/>
</dbReference>
<dbReference type="InterPro" id="IPR005467">
    <property type="entry name" value="His_kinase_dom"/>
</dbReference>
<evidence type="ECO:0000259" key="11">
    <source>
        <dbReference type="PROSITE" id="PS50109"/>
    </source>
</evidence>
<dbReference type="Gene3D" id="3.30.450.20">
    <property type="entry name" value="PAS domain"/>
    <property type="match status" value="1"/>
</dbReference>
<dbReference type="GO" id="GO:0000155">
    <property type="term" value="F:phosphorelay sensor kinase activity"/>
    <property type="evidence" value="ECO:0007669"/>
    <property type="project" value="InterPro"/>
</dbReference>
<protein>
    <recommendedName>
        <fullName evidence="9">Sensor-like histidine kinase SenX3</fullName>
        <ecNumber evidence="3">2.7.13.3</ecNumber>
    </recommendedName>
</protein>
<reference evidence="12 13" key="1">
    <citation type="submission" date="2020-08" db="EMBL/GenBank/DDBJ databases">
        <title>Sequencing the genomes of 1000 actinobacteria strains.</title>
        <authorList>
            <person name="Klenk H.-P."/>
        </authorList>
    </citation>
    <scope>NUCLEOTIDE SEQUENCE [LARGE SCALE GENOMIC DNA]</scope>
    <source>
        <strain evidence="12 13">DSM 45809</strain>
    </source>
</reference>
<dbReference type="PRINTS" id="PR00344">
    <property type="entry name" value="BCTRLSENSOR"/>
</dbReference>
<dbReference type="InterPro" id="IPR004358">
    <property type="entry name" value="Sig_transdc_His_kin-like_C"/>
</dbReference>
<dbReference type="Gene3D" id="1.10.287.130">
    <property type="match status" value="1"/>
</dbReference>
<gene>
    <name evidence="12" type="ORF">BJY16_003875</name>
</gene>
<comment type="catalytic activity">
    <reaction evidence="1">
        <text>ATP + protein L-histidine = ADP + protein N-phospho-L-histidine.</text>
        <dbReference type="EC" id="2.7.13.3"/>
    </reaction>
</comment>
<dbReference type="GO" id="GO:0007234">
    <property type="term" value="P:osmosensory signaling via phosphorelay pathway"/>
    <property type="evidence" value="ECO:0007669"/>
    <property type="project" value="TreeGrafter"/>
</dbReference>
<dbReference type="NCBIfam" id="TIGR00229">
    <property type="entry name" value="sensory_box"/>
    <property type="match status" value="1"/>
</dbReference>
<dbReference type="InterPro" id="IPR036890">
    <property type="entry name" value="HATPase_C_sf"/>
</dbReference>
<dbReference type="RefSeq" id="WP_239177552.1">
    <property type="nucleotide sequence ID" value="NZ_BAABFG010000005.1"/>
</dbReference>
<dbReference type="SMART" id="SM00388">
    <property type="entry name" value="HisKA"/>
    <property type="match status" value="1"/>
</dbReference>
<dbReference type="CDD" id="cd00082">
    <property type="entry name" value="HisKA"/>
    <property type="match status" value="1"/>
</dbReference>
<feature type="domain" description="Histidine kinase" evidence="11">
    <location>
        <begin position="336"/>
        <end position="546"/>
    </location>
</feature>
<dbReference type="SMART" id="SM00387">
    <property type="entry name" value="HATPase_c"/>
    <property type="match status" value="1"/>
</dbReference>
<evidence type="ECO:0000256" key="1">
    <source>
        <dbReference type="ARBA" id="ARBA00000085"/>
    </source>
</evidence>
<evidence type="ECO:0000256" key="7">
    <source>
        <dbReference type="ARBA" id="ARBA00023012"/>
    </source>
</evidence>
<evidence type="ECO:0000256" key="10">
    <source>
        <dbReference type="SAM" id="Coils"/>
    </source>
</evidence>
<dbReference type="AlphaFoldDB" id="A0A7W7M851"/>
<dbReference type="SUPFAM" id="SSF47384">
    <property type="entry name" value="Homodimeric domain of signal transducing histidine kinase"/>
    <property type="match status" value="1"/>
</dbReference>
<dbReference type="InterPro" id="IPR003661">
    <property type="entry name" value="HisK_dim/P_dom"/>
</dbReference>
<evidence type="ECO:0000256" key="4">
    <source>
        <dbReference type="ARBA" id="ARBA00022553"/>
    </source>
</evidence>
<proteinExistence type="predicted"/>
<evidence type="ECO:0000256" key="8">
    <source>
        <dbReference type="ARBA" id="ARBA00023136"/>
    </source>
</evidence>
<dbReference type="EMBL" id="JACHNB010000001">
    <property type="protein sequence ID" value="MBB4740416.1"/>
    <property type="molecule type" value="Genomic_DNA"/>
</dbReference>
<dbReference type="Gene3D" id="3.30.450.40">
    <property type="match status" value="1"/>
</dbReference>
<dbReference type="GO" id="GO:0000156">
    <property type="term" value="F:phosphorelay response regulator activity"/>
    <property type="evidence" value="ECO:0007669"/>
    <property type="project" value="TreeGrafter"/>
</dbReference>
<dbReference type="Pfam" id="PF00512">
    <property type="entry name" value="HisKA"/>
    <property type="match status" value="1"/>
</dbReference>
<dbReference type="Pfam" id="PF08448">
    <property type="entry name" value="PAS_4"/>
    <property type="match status" value="1"/>
</dbReference>
<organism evidence="12 13">
    <name type="scientific">Actinoplanes octamycinicus</name>
    <dbReference type="NCBI Taxonomy" id="135948"/>
    <lineage>
        <taxon>Bacteria</taxon>
        <taxon>Bacillati</taxon>
        <taxon>Actinomycetota</taxon>
        <taxon>Actinomycetes</taxon>
        <taxon>Micromonosporales</taxon>
        <taxon>Micromonosporaceae</taxon>
        <taxon>Actinoplanes</taxon>
    </lineage>
</organism>
<evidence type="ECO:0000256" key="3">
    <source>
        <dbReference type="ARBA" id="ARBA00012438"/>
    </source>
</evidence>
<dbReference type="SUPFAM" id="SSF55874">
    <property type="entry name" value="ATPase domain of HSP90 chaperone/DNA topoisomerase II/histidine kinase"/>
    <property type="match status" value="1"/>
</dbReference>
<dbReference type="GO" id="GO:0005886">
    <property type="term" value="C:plasma membrane"/>
    <property type="evidence" value="ECO:0007669"/>
    <property type="project" value="UniProtKB-SubCell"/>
</dbReference>
<evidence type="ECO:0000256" key="5">
    <source>
        <dbReference type="ARBA" id="ARBA00022679"/>
    </source>
</evidence>
<keyword evidence="4" id="KW-0597">Phosphoprotein</keyword>
<evidence type="ECO:0000256" key="9">
    <source>
        <dbReference type="ARBA" id="ARBA00039401"/>
    </source>
</evidence>
<dbReference type="InterPro" id="IPR050351">
    <property type="entry name" value="BphY/WalK/GraS-like"/>
</dbReference>
<dbReference type="GO" id="GO:0030295">
    <property type="term" value="F:protein kinase activator activity"/>
    <property type="evidence" value="ECO:0007669"/>
    <property type="project" value="TreeGrafter"/>
</dbReference>
<dbReference type="InterPro" id="IPR029016">
    <property type="entry name" value="GAF-like_dom_sf"/>
</dbReference>
<dbReference type="PROSITE" id="PS50109">
    <property type="entry name" value="HIS_KIN"/>
    <property type="match status" value="1"/>
</dbReference>
<keyword evidence="7" id="KW-0902">Two-component regulatory system</keyword>
<dbReference type="PANTHER" id="PTHR42878">
    <property type="entry name" value="TWO-COMPONENT HISTIDINE KINASE"/>
    <property type="match status" value="1"/>
</dbReference>